<accession>A0A9P7K4Q0</accession>
<dbReference type="OrthoDB" id="2684236at2759"/>
<reference evidence="1" key="2">
    <citation type="submission" date="2021-10" db="EMBL/GenBank/DDBJ databases">
        <title>Phylogenomics reveals ancestral predisposition of the termite-cultivated fungus Termitomyces towards a domesticated lifestyle.</title>
        <authorList>
            <person name="Auxier B."/>
            <person name="Grum-Grzhimaylo A."/>
            <person name="Cardenas M.E."/>
            <person name="Lodge J.D."/>
            <person name="Laessoe T."/>
            <person name="Pedersen O."/>
            <person name="Smith M.E."/>
            <person name="Kuyper T.W."/>
            <person name="Franco-Molano E.A."/>
            <person name="Baroni T.J."/>
            <person name="Aanen D.K."/>
        </authorList>
    </citation>
    <scope>NUCLEOTIDE SEQUENCE</scope>
    <source>
        <strain evidence="1">D49</strain>
    </source>
</reference>
<evidence type="ECO:0000313" key="1">
    <source>
        <dbReference type="EMBL" id="KAG5636120.1"/>
    </source>
</evidence>
<reference evidence="1" key="1">
    <citation type="submission" date="2021-02" db="EMBL/GenBank/DDBJ databases">
        <authorList>
            <person name="Nieuwenhuis M."/>
            <person name="Van De Peppel L.J.J."/>
        </authorList>
    </citation>
    <scope>NUCLEOTIDE SEQUENCE</scope>
    <source>
        <strain evidence="1">D49</strain>
    </source>
</reference>
<organism evidence="1 2">
    <name type="scientific">Sphagnurus paluster</name>
    <dbReference type="NCBI Taxonomy" id="117069"/>
    <lineage>
        <taxon>Eukaryota</taxon>
        <taxon>Fungi</taxon>
        <taxon>Dikarya</taxon>
        <taxon>Basidiomycota</taxon>
        <taxon>Agaricomycotina</taxon>
        <taxon>Agaricomycetes</taxon>
        <taxon>Agaricomycetidae</taxon>
        <taxon>Agaricales</taxon>
        <taxon>Tricholomatineae</taxon>
        <taxon>Lyophyllaceae</taxon>
        <taxon>Sphagnurus</taxon>
    </lineage>
</organism>
<proteinExistence type="predicted"/>
<protein>
    <submittedName>
        <fullName evidence="1">Uncharacterized protein</fullName>
    </submittedName>
</protein>
<dbReference type="AlphaFoldDB" id="A0A9P7K4Q0"/>
<comment type="caution">
    <text evidence="1">The sequence shown here is derived from an EMBL/GenBank/DDBJ whole genome shotgun (WGS) entry which is preliminary data.</text>
</comment>
<sequence>MRVGTIFSSSLRVVRFENLYIWNMLTLLKPDALERILSTEPSKARFHFWCSRTSRPFDLFDDIHLNQTKTIRCPRCRFQIEVAYMNTEKTGYFQQNFSVRCPSSDCAKVPKVTKAVLGARKLAEDLVREDAGPWTYLAGTIRTHQDAADLKRGKAIKKVVLAHPKFAPRVGRLLEECIVSTLEKNRYSLEGMRSAMASTTSPNSGRLIRRIFSAYTDGEIFSLDLVGAVIRQGSFIKKMRELSWTDPRFFESRIDEAVLYHAIARYHAFLDLLACEPQSVFVPTLDIDLVWHTHQLNGTVYNSDCKKYVGRYIDHDDKIEEAALSDAFNATSSAWKKRFKVPYTHCGCPIPGQSIGKKLTFLRATQLHSNKVPPYLVPLDHPAALSGSHPSDHNAVFLFHRRNAGLAAQQKRIEESKKLQAHDGKGKQVTDITAHHLAFLVPVPMYFTYPEDVLCAVNPGNVINNQTGNVSSGQCVSSVSVPARRCLKVNLYLLRLVKGTCAVGKPACGAGGICGVGGGWSQSSGWGSGKSVVDVGI</sequence>
<name>A0A9P7K4Q0_9AGAR</name>
<dbReference type="PANTHER" id="PTHR34365">
    <property type="entry name" value="ENOLASE (DUF1399)"/>
    <property type="match status" value="1"/>
</dbReference>
<evidence type="ECO:0000313" key="2">
    <source>
        <dbReference type="Proteomes" id="UP000717328"/>
    </source>
</evidence>
<dbReference type="Pfam" id="PF07173">
    <property type="entry name" value="GRDP-like"/>
    <property type="match status" value="1"/>
</dbReference>
<dbReference type="Proteomes" id="UP000717328">
    <property type="component" value="Unassembled WGS sequence"/>
</dbReference>
<dbReference type="InterPro" id="IPR009836">
    <property type="entry name" value="GRDP-like"/>
</dbReference>
<gene>
    <name evidence="1" type="ORF">H0H81_009052</name>
</gene>
<keyword evidence="2" id="KW-1185">Reference proteome</keyword>
<dbReference type="EMBL" id="JABCKI010005973">
    <property type="protein sequence ID" value="KAG5636120.1"/>
    <property type="molecule type" value="Genomic_DNA"/>
</dbReference>
<dbReference type="PANTHER" id="PTHR34365:SF7">
    <property type="entry name" value="GLYCINE-RICH DOMAIN-CONTAINING PROTEIN 1"/>
    <property type="match status" value="1"/>
</dbReference>